<dbReference type="RefSeq" id="WP_117274544.1">
    <property type="nucleotide sequence ID" value="NZ_LS992154.1"/>
</dbReference>
<gene>
    <name evidence="1" type="ORF">C834K_0816</name>
</gene>
<sequence length="128" mass="14823">MFNGLQQNVAKANKELVDKTTAYQKALSLYNTILQQIEDISTLIDVQLILSVCNELQEALYDLMMNDSSPIDVLKALIIHIQTEGIGKTNRILKWRKSHYRFIKELNNQINSFQKEKLCWLSLVRALK</sequence>
<accession>A0A3B0PWM0</accession>
<reference evidence="2" key="1">
    <citation type="submission" date="2017-11" db="EMBL/GenBank/DDBJ databases">
        <authorList>
            <person name="Seth-Smith MB H."/>
        </authorList>
    </citation>
    <scope>NUCLEOTIDE SEQUENCE [LARGE SCALE GENOMIC DNA]</scope>
</reference>
<dbReference type="EMBL" id="LS992154">
    <property type="protein sequence ID" value="SYX09256.1"/>
    <property type="molecule type" value="Genomic_DNA"/>
</dbReference>
<name>A0A3B0PWM0_9CHLA</name>
<evidence type="ECO:0000313" key="2">
    <source>
        <dbReference type="Proteomes" id="UP000258476"/>
    </source>
</evidence>
<keyword evidence="2" id="KW-1185">Reference proteome</keyword>
<dbReference type="Proteomes" id="UP000258476">
    <property type="component" value="Chromosome"/>
</dbReference>
<evidence type="ECO:0000313" key="1">
    <source>
        <dbReference type="EMBL" id="SYX09256.1"/>
    </source>
</evidence>
<protein>
    <submittedName>
        <fullName evidence="1">Uncharacterized protein</fullName>
    </submittedName>
</protein>
<dbReference type="KEGG" id="chla:C834K_0816"/>
<dbReference type="AlphaFoldDB" id="A0A3B0PWM0"/>
<organism evidence="1 2">
    <name type="scientific">Chlamydia poikilotherma</name>
    <dbReference type="NCBI Taxonomy" id="1967783"/>
    <lineage>
        <taxon>Bacteria</taxon>
        <taxon>Pseudomonadati</taxon>
        <taxon>Chlamydiota</taxon>
        <taxon>Chlamydiia</taxon>
        <taxon>Chlamydiales</taxon>
        <taxon>Chlamydiaceae</taxon>
        <taxon>Chlamydia/Chlamydophila group</taxon>
        <taxon>Chlamydia</taxon>
    </lineage>
</organism>
<proteinExistence type="predicted"/>